<feature type="binding site" evidence="10">
    <location>
        <position position="209"/>
    </location>
    <ligand>
        <name>Mn(2+)</name>
        <dbReference type="ChEBI" id="CHEBI:29035"/>
    </ligand>
</feature>
<dbReference type="InterPro" id="IPR042206">
    <property type="entry name" value="CRISPR-assoc_Cas1_C"/>
</dbReference>
<dbReference type="Pfam" id="PF01867">
    <property type="entry name" value="Cas_Cas1"/>
    <property type="match status" value="2"/>
</dbReference>
<dbReference type="InterPro" id="IPR050646">
    <property type="entry name" value="Cas1"/>
</dbReference>
<dbReference type="Gene3D" id="1.20.120.920">
    <property type="entry name" value="CRISPR-associated endonuclease Cas1, C-terminal domain"/>
    <property type="match status" value="2"/>
</dbReference>
<evidence type="ECO:0000256" key="8">
    <source>
        <dbReference type="ARBA" id="ARBA00023211"/>
    </source>
</evidence>
<comment type="similarity">
    <text evidence="10">Belongs to the CRISPR-associated endonuclease Cas1 family.</text>
</comment>
<dbReference type="GO" id="GO:0046872">
    <property type="term" value="F:metal ion binding"/>
    <property type="evidence" value="ECO:0007669"/>
    <property type="project" value="UniProtKB-UniRule"/>
</dbReference>
<dbReference type="EC" id="3.1.-.-" evidence="10"/>
<sequence>MHKERETLVVEQDRKKVAQLPIHSIGHIFCFGNVLVSPFLMGFCGENNVNLAFFTENGRYLGRLQGRQSGNVLLRRAQYKVSEQNPVPIARNIIAAKIQASKRVLQRQIRNHGENADLQSAITALNYSLRQLEIVHNLDLIRGIEGDAASRYAITALNYSLRQLEIVHNLDLIRGIEGDAASRYAITALNYSLRQLEIVHNLDLIRGIEGDAASRYFGVFSHLIKANSGFHFDGHNRRPPRDGVNALLSLLYSIVGKDISGALQGVGLDPQIGFLHADRPGRDSLAQDILEEFRAWWADRMVLSLINRGQIKPGDFVTEAGGAVMLKPEARKLLFQTLQAKKQEKITHPFLGEEVEIGLLPYIQAMLLARHLRGDLAEYPPFLMR</sequence>
<dbReference type="HAMAP" id="MF_01470">
    <property type="entry name" value="Cas1"/>
    <property type="match status" value="1"/>
</dbReference>
<evidence type="ECO:0000256" key="9">
    <source>
        <dbReference type="ARBA" id="ARBA00038592"/>
    </source>
</evidence>
<dbReference type="NCBIfam" id="TIGR00287">
    <property type="entry name" value="cas1"/>
    <property type="match status" value="2"/>
</dbReference>
<keyword evidence="5 10" id="KW-0460">Magnesium</keyword>
<comment type="subunit">
    <text evidence="9 10">Homodimer, forms a heterotetramer with a Cas2 homodimer.</text>
</comment>
<keyword evidence="7 10" id="KW-0238">DNA-binding</keyword>
<gene>
    <name evidence="10" type="primary">cas1</name>
    <name evidence="11" type="ORF">EDC44_1402</name>
</gene>
<dbReference type="Proteomes" id="UP000295763">
    <property type="component" value="Unassembled WGS sequence"/>
</dbReference>
<evidence type="ECO:0000313" key="11">
    <source>
        <dbReference type="EMBL" id="TCP90136.1"/>
    </source>
</evidence>
<organism evidence="11 12">
    <name type="scientific">Cricetibacter osteomyelitidis</name>
    <dbReference type="NCBI Taxonomy" id="1521931"/>
    <lineage>
        <taxon>Bacteria</taxon>
        <taxon>Pseudomonadati</taxon>
        <taxon>Pseudomonadota</taxon>
        <taxon>Gammaproteobacteria</taxon>
        <taxon>Pasteurellales</taxon>
        <taxon>Pasteurellaceae</taxon>
        <taxon>Cricetibacter</taxon>
    </lineage>
</organism>
<name>A0A4R2SPJ3_9PAST</name>
<dbReference type="GO" id="GO:0016787">
    <property type="term" value="F:hydrolase activity"/>
    <property type="evidence" value="ECO:0007669"/>
    <property type="project" value="UniProtKB-KW"/>
</dbReference>
<evidence type="ECO:0000256" key="7">
    <source>
        <dbReference type="ARBA" id="ARBA00023125"/>
    </source>
</evidence>
<reference evidence="11 12" key="1">
    <citation type="submission" date="2019-03" db="EMBL/GenBank/DDBJ databases">
        <title>Genomic Encyclopedia of Type Strains, Phase IV (KMG-IV): sequencing the most valuable type-strain genomes for metagenomic binning, comparative biology and taxonomic classification.</title>
        <authorList>
            <person name="Goeker M."/>
        </authorList>
    </citation>
    <scope>NUCLEOTIDE SEQUENCE [LARGE SCALE GENOMIC DNA]</scope>
    <source>
        <strain evidence="11 12">DSM 28404</strain>
    </source>
</reference>
<evidence type="ECO:0000256" key="2">
    <source>
        <dbReference type="ARBA" id="ARBA00022723"/>
    </source>
</evidence>
<keyword evidence="1 10" id="KW-0540">Nuclease</keyword>
<feature type="binding site" evidence="10">
    <location>
        <position position="276"/>
    </location>
    <ligand>
        <name>Mn(2+)</name>
        <dbReference type="ChEBI" id="CHEBI:29035"/>
    </ligand>
</feature>
<keyword evidence="6 10" id="KW-0051">Antiviral defense</keyword>
<evidence type="ECO:0000256" key="5">
    <source>
        <dbReference type="ARBA" id="ARBA00022842"/>
    </source>
</evidence>
<proteinExistence type="inferred from homology"/>
<dbReference type="GO" id="GO:0004519">
    <property type="term" value="F:endonuclease activity"/>
    <property type="evidence" value="ECO:0007669"/>
    <property type="project" value="UniProtKB-UniRule"/>
</dbReference>
<feature type="binding site" evidence="10">
    <location>
        <position position="291"/>
    </location>
    <ligand>
        <name>Mn(2+)</name>
        <dbReference type="ChEBI" id="CHEBI:29035"/>
    </ligand>
</feature>
<dbReference type="EMBL" id="SLYB01000040">
    <property type="protein sequence ID" value="TCP90136.1"/>
    <property type="molecule type" value="Genomic_DNA"/>
</dbReference>
<dbReference type="InterPro" id="IPR042211">
    <property type="entry name" value="CRISPR-assoc_Cas1_N"/>
</dbReference>
<dbReference type="PANTHER" id="PTHR34353">
    <property type="entry name" value="CRISPR-ASSOCIATED ENDONUCLEASE CAS1 1"/>
    <property type="match status" value="1"/>
</dbReference>
<dbReference type="PANTHER" id="PTHR34353:SF2">
    <property type="entry name" value="CRISPR-ASSOCIATED ENDONUCLEASE CAS1 1"/>
    <property type="match status" value="1"/>
</dbReference>
<dbReference type="GO" id="GO:0051607">
    <property type="term" value="P:defense response to virus"/>
    <property type="evidence" value="ECO:0007669"/>
    <property type="project" value="UniProtKB-UniRule"/>
</dbReference>
<comment type="caution">
    <text evidence="11">The sequence shown here is derived from an EMBL/GenBank/DDBJ whole genome shotgun (WGS) entry which is preliminary data.</text>
</comment>
<dbReference type="Gene3D" id="3.100.10.20">
    <property type="entry name" value="CRISPR-associated endonuclease Cas1, N-terminal domain"/>
    <property type="match status" value="1"/>
</dbReference>
<keyword evidence="2 10" id="KW-0479">Metal-binding</keyword>
<dbReference type="GO" id="GO:0043571">
    <property type="term" value="P:maintenance of CRISPR repeat elements"/>
    <property type="evidence" value="ECO:0007669"/>
    <property type="project" value="UniProtKB-UniRule"/>
</dbReference>
<dbReference type="GO" id="GO:0003677">
    <property type="term" value="F:DNA binding"/>
    <property type="evidence" value="ECO:0007669"/>
    <property type="project" value="UniProtKB-KW"/>
</dbReference>
<evidence type="ECO:0000256" key="3">
    <source>
        <dbReference type="ARBA" id="ARBA00022759"/>
    </source>
</evidence>
<comment type="function">
    <text evidence="10">CRISPR (clustered regularly interspaced short palindromic repeat), is an adaptive immune system that provides protection against mobile genetic elements (viruses, transposable elements and conjugative plasmids). CRISPR clusters contain spacers, sequences complementary to antecedent mobile elements, and target invading nucleic acids. CRISPR clusters are transcribed and processed into CRISPR RNA (crRNA). Acts as a dsDNA endonuclease. Involved in the integration of spacer DNA into the CRISPR cassette.</text>
</comment>
<evidence type="ECO:0000256" key="1">
    <source>
        <dbReference type="ARBA" id="ARBA00022722"/>
    </source>
</evidence>
<keyword evidence="8 10" id="KW-0464">Manganese</keyword>
<keyword evidence="4 10" id="KW-0378">Hydrolase</keyword>
<protein>
    <recommendedName>
        <fullName evidence="10">CRISPR-associated endonuclease Cas1</fullName>
        <ecNumber evidence="10">3.1.-.-</ecNumber>
    </recommendedName>
</protein>
<dbReference type="InterPro" id="IPR002729">
    <property type="entry name" value="CRISPR-assoc_Cas1"/>
</dbReference>
<evidence type="ECO:0000256" key="10">
    <source>
        <dbReference type="HAMAP-Rule" id="MF_01470"/>
    </source>
</evidence>
<keyword evidence="12" id="KW-1185">Reference proteome</keyword>
<evidence type="ECO:0000256" key="4">
    <source>
        <dbReference type="ARBA" id="ARBA00022801"/>
    </source>
</evidence>
<comment type="cofactor">
    <cofactor evidence="10">
        <name>Mg(2+)</name>
        <dbReference type="ChEBI" id="CHEBI:18420"/>
    </cofactor>
    <cofactor evidence="10">
        <name>Mn(2+)</name>
        <dbReference type="ChEBI" id="CHEBI:29035"/>
    </cofactor>
</comment>
<accession>A0A4R2SPJ3</accession>
<evidence type="ECO:0000313" key="12">
    <source>
        <dbReference type="Proteomes" id="UP000295763"/>
    </source>
</evidence>
<dbReference type="RefSeq" id="WP_243647948.1">
    <property type="nucleotide sequence ID" value="NZ_SLYB01000040.1"/>
</dbReference>
<keyword evidence="3 10" id="KW-0255">Endonuclease</keyword>
<dbReference type="AlphaFoldDB" id="A0A4R2SPJ3"/>
<evidence type="ECO:0000256" key="6">
    <source>
        <dbReference type="ARBA" id="ARBA00023118"/>
    </source>
</evidence>